<keyword evidence="2" id="KW-1133">Transmembrane helix</keyword>
<evidence type="ECO:0000313" key="4">
    <source>
        <dbReference type="Proteomes" id="UP001501166"/>
    </source>
</evidence>
<dbReference type="Pfam" id="PF04854">
    <property type="entry name" value="DUF624"/>
    <property type="match status" value="1"/>
</dbReference>
<name>A0ABP3HBN3_9LACT</name>
<feature type="transmembrane region" description="Helical" evidence="2">
    <location>
        <begin position="175"/>
        <end position="192"/>
    </location>
</feature>
<dbReference type="Proteomes" id="UP001501166">
    <property type="component" value="Unassembled WGS sequence"/>
</dbReference>
<feature type="transmembrane region" description="Helical" evidence="2">
    <location>
        <begin position="148"/>
        <end position="169"/>
    </location>
</feature>
<feature type="transmembrane region" description="Helical" evidence="2">
    <location>
        <begin position="81"/>
        <end position="99"/>
    </location>
</feature>
<comment type="caution">
    <text evidence="3">The sequence shown here is derived from an EMBL/GenBank/DDBJ whole genome shotgun (WGS) entry which is preliminary data.</text>
</comment>
<feature type="transmembrane region" description="Helical" evidence="2">
    <location>
        <begin position="111"/>
        <end position="136"/>
    </location>
</feature>
<dbReference type="RefSeq" id="WP_343755781.1">
    <property type="nucleotide sequence ID" value="NZ_BAAACW010000110.1"/>
</dbReference>
<keyword evidence="2" id="KW-0472">Membrane</keyword>
<evidence type="ECO:0008006" key="5">
    <source>
        <dbReference type="Google" id="ProtNLM"/>
    </source>
</evidence>
<feature type="region of interest" description="Disordered" evidence="1">
    <location>
        <begin position="208"/>
        <end position="229"/>
    </location>
</feature>
<accession>A0ABP3HBN3</accession>
<evidence type="ECO:0000256" key="1">
    <source>
        <dbReference type="SAM" id="MobiDB-lite"/>
    </source>
</evidence>
<organism evidence="3 4">
    <name type="scientific">Alkalibacterium iburiense</name>
    <dbReference type="NCBI Taxonomy" id="290589"/>
    <lineage>
        <taxon>Bacteria</taxon>
        <taxon>Bacillati</taxon>
        <taxon>Bacillota</taxon>
        <taxon>Bacilli</taxon>
        <taxon>Lactobacillales</taxon>
        <taxon>Carnobacteriaceae</taxon>
        <taxon>Alkalibacterium</taxon>
    </lineage>
</organism>
<keyword evidence="2" id="KW-0812">Transmembrane</keyword>
<keyword evidence="4" id="KW-1185">Reference proteome</keyword>
<dbReference type="InterPro" id="IPR006938">
    <property type="entry name" value="DUF624"/>
</dbReference>
<feature type="transmembrane region" description="Helical" evidence="2">
    <location>
        <begin position="26"/>
        <end position="52"/>
    </location>
</feature>
<dbReference type="EMBL" id="BAAACW010000110">
    <property type="protein sequence ID" value="GAA0365889.1"/>
    <property type="molecule type" value="Genomic_DNA"/>
</dbReference>
<protein>
    <recommendedName>
        <fullName evidence="5">DUF624 domain-containing protein</fullName>
    </recommendedName>
</protein>
<evidence type="ECO:0000313" key="3">
    <source>
        <dbReference type="EMBL" id="GAA0365889.1"/>
    </source>
</evidence>
<proteinExistence type="predicted"/>
<reference evidence="4" key="1">
    <citation type="journal article" date="2019" name="Int. J. Syst. Evol. Microbiol.">
        <title>The Global Catalogue of Microorganisms (GCM) 10K type strain sequencing project: providing services to taxonomists for standard genome sequencing and annotation.</title>
        <authorList>
            <consortium name="The Broad Institute Genomics Platform"/>
            <consortium name="The Broad Institute Genome Sequencing Center for Infectious Disease"/>
            <person name="Wu L."/>
            <person name="Ma J."/>
        </authorList>
    </citation>
    <scope>NUCLEOTIDE SEQUENCE [LARGE SCALE GENOMIC DNA]</scope>
    <source>
        <strain evidence="4">JCM 12662</strain>
    </source>
</reference>
<sequence>MQGLFHKDSKLMKLMTWFADMAHIQLLWIVFTLVGLVFGGFFPATVSMFALIRKRIQSGDGFSFNKEFWAHYKKNLVKANLLGYSILAMSLLLGLHYQYSLNVQGSLSFLFTLSSLGLWLIFLLVVLYIVPTYVHFDIKNVQVIKHAFIMVISTPLHAVGMAGLCYLFYLSARVVPVLVPFVSVGVLAYGIMRLANHAFKSVDDVAEKEGQRKNKKETSYSELSTENKS</sequence>
<evidence type="ECO:0000256" key="2">
    <source>
        <dbReference type="SAM" id="Phobius"/>
    </source>
</evidence>
<gene>
    <name evidence="3" type="ORF">GCM10008932_17590</name>
</gene>